<feature type="domain" description="Sushi" evidence="16">
    <location>
        <begin position="706"/>
        <end position="761"/>
    </location>
</feature>
<evidence type="ECO:0000256" key="3">
    <source>
        <dbReference type="ARBA" id="ARBA00022659"/>
    </source>
</evidence>
<dbReference type="PRINTS" id="PR00722">
    <property type="entry name" value="CHYMOTRYPSIN"/>
</dbReference>
<dbReference type="GO" id="GO:0005576">
    <property type="term" value="C:extracellular region"/>
    <property type="evidence" value="ECO:0007669"/>
    <property type="project" value="UniProtKB-SubCell"/>
</dbReference>
<organism evidence="17 18">
    <name type="scientific">Nephila pilipes</name>
    <name type="common">Giant wood spider</name>
    <name type="synonym">Nephila maculata</name>
    <dbReference type="NCBI Taxonomy" id="299642"/>
    <lineage>
        <taxon>Eukaryota</taxon>
        <taxon>Metazoa</taxon>
        <taxon>Ecdysozoa</taxon>
        <taxon>Arthropoda</taxon>
        <taxon>Chelicerata</taxon>
        <taxon>Arachnida</taxon>
        <taxon>Araneae</taxon>
        <taxon>Araneomorphae</taxon>
        <taxon>Entelegynae</taxon>
        <taxon>Araneoidea</taxon>
        <taxon>Nephilidae</taxon>
        <taxon>Nephila</taxon>
    </lineage>
</organism>
<feature type="domain" description="Peptidase S1" evidence="14">
    <location>
        <begin position="774"/>
        <end position="1030"/>
    </location>
</feature>
<dbReference type="EMBL" id="BMAW01063124">
    <property type="protein sequence ID" value="GFT38823.1"/>
    <property type="molecule type" value="Genomic_DNA"/>
</dbReference>
<dbReference type="InterPro" id="IPR000436">
    <property type="entry name" value="Sushi_SCR_CCP_dom"/>
</dbReference>
<dbReference type="PROSITE" id="PS00022">
    <property type="entry name" value="EGF_1"/>
    <property type="match status" value="1"/>
</dbReference>
<dbReference type="Pfam" id="PF00089">
    <property type="entry name" value="Trypsin"/>
    <property type="match status" value="1"/>
</dbReference>
<evidence type="ECO:0000256" key="8">
    <source>
        <dbReference type="ARBA" id="ARBA00022825"/>
    </source>
</evidence>
<dbReference type="Gene3D" id="2.10.70.10">
    <property type="entry name" value="Complement Module, domain 1"/>
    <property type="match status" value="5"/>
</dbReference>
<evidence type="ECO:0000256" key="10">
    <source>
        <dbReference type="ARBA" id="ARBA00023180"/>
    </source>
</evidence>
<dbReference type="CDD" id="cd00190">
    <property type="entry name" value="Tryp_SPc"/>
    <property type="match status" value="1"/>
</dbReference>
<evidence type="ECO:0000259" key="15">
    <source>
        <dbReference type="PROSITE" id="PS50820"/>
    </source>
</evidence>
<dbReference type="InterPro" id="IPR018114">
    <property type="entry name" value="TRYPSIN_HIS"/>
</dbReference>
<evidence type="ECO:0000256" key="12">
    <source>
        <dbReference type="RuleBase" id="RU363034"/>
    </source>
</evidence>
<dbReference type="PROSITE" id="PS50923">
    <property type="entry name" value="SUSHI"/>
    <property type="match status" value="4"/>
</dbReference>
<dbReference type="SMART" id="SM00603">
    <property type="entry name" value="LCCL"/>
    <property type="match status" value="1"/>
</dbReference>
<dbReference type="SUPFAM" id="SSF57535">
    <property type="entry name" value="Complement control module/SCR domain"/>
    <property type="match status" value="4"/>
</dbReference>
<comment type="caution">
    <text evidence="11">Lacks conserved residue(s) required for the propagation of feature annotation.</text>
</comment>
<evidence type="ECO:0000256" key="4">
    <source>
        <dbReference type="ARBA" id="ARBA00022670"/>
    </source>
</evidence>
<evidence type="ECO:0000259" key="14">
    <source>
        <dbReference type="PROSITE" id="PS50240"/>
    </source>
</evidence>
<dbReference type="AlphaFoldDB" id="A0A8X6TRF1"/>
<comment type="subcellular location">
    <subcellularLocation>
        <location evidence="1">Secreted</location>
    </subcellularLocation>
</comment>
<evidence type="ECO:0000259" key="16">
    <source>
        <dbReference type="PROSITE" id="PS50923"/>
    </source>
</evidence>
<dbReference type="GO" id="GO:0004252">
    <property type="term" value="F:serine-type endopeptidase activity"/>
    <property type="evidence" value="ECO:0007669"/>
    <property type="project" value="InterPro"/>
</dbReference>
<dbReference type="Pfam" id="PF00084">
    <property type="entry name" value="Sushi"/>
    <property type="match status" value="5"/>
</dbReference>
<dbReference type="PANTHER" id="PTHR46393">
    <property type="entry name" value="SUSHI DOMAIN-CONTAINING PROTEIN"/>
    <property type="match status" value="1"/>
</dbReference>
<sequence>MLWTVCGYAILTFLATSEGHIFLKDGFVGVGFDFSKLGIGGKCPSSINVTCPCGQSQTPTEVALPICSYAHRWKVRCKPCDDLKEEDICPKYRVCKQCHADGKDGCASCPSGKFGTWCENNCTCVNRGVCQKDGRCTCSQEFEGRNCEKRKGCTPPEPITPPLMAVLSPPNRPVTVVFSCPSEFELRGAAILTCLTNDNWSSSIPTCLPKCPLLSAPANGRLTFSANELVEGVSATTQCNPYHRLIGSDTLTCLAGGKWSGELPVCAMCPDPGLVHFAERVIPPDAVKLSSNFLQDSRIEYRCHAGYEQLGADTILCLYDGTWSDSLPSCIKVSTIIPDCNTKGSDVVIEEGVSVRIICPPECVDEEFNVWGTSIYREVSSVCQAAIHSAKITNSGGQVAVINNGPYSHFTGSFSNNVQSKSLHLTQITRVTPQIAATLIRGSPLKFTFLMTKSYKLELIRSVYCEKGSVKLEHMCVYISNNKRPYEEAQAVCSNMGLQLQLPSAPDELIRLIPLLGSKNIESIWGELKPEIPLDNSTEPLNSTFNSKCPSVSVTELEFSPSDKNCNEFLNYVCIKKSQANALAICDDPGPLKNGNVNHIGKIDDVFYVGSSIEYTCQSLHYLKGSQVISCTINGSWTDQKPTCIKVNACEDPPIPIGGFVTYLPPLKTSTQQRAAIHTGSLIGSRAARLPAGLSAALPQNIPSATTTVEPETISLPPGIHRIGVRAMYDCESRYYKLIGSRTRRCQGEGEWSGRPPTCIPVCGRSDSPRSPFIVNGNATDVGQWPWQAGIARYLPDYNQWFLLCGGSLLNELWVITAAHCVTYAGTTLTIEPDKFQVYLGKFHRQDSKDDEYVQVKKIREIHIHPDYDPGLFDADIALLQLDSAVQLNSRVQPICLPTEQSSRDNLVEGKRGVVTGWGMNENETYSETLQQAALPVVAHERCEKGYAESDLPLTVTENMYCAGFEAGRSDACSGDSGGPMVFTDDSSKERKWILEGIVSWGSPQGCGNPKQYGGFTTVSKFLDWIHLFF</sequence>
<protein>
    <submittedName>
        <fullName evidence="17">Limulus clotting factor C</fullName>
    </submittedName>
</protein>
<feature type="disulfide bond" evidence="11">
    <location>
        <begin position="303"/>
        <end position="330"/>
    </location>
</feature>
<feature type="domain" description="Sushi" evidence="16">
    <location>
        <begin position="584"/>
        <end position="646"/>
    </location>
</feature>
<dbReference type="SUPFAM" id="SSF56436">
    <property type="entry name" value="C-type lectin-like"/>
    <property type="match status" value="1"/>
</dbReference>
<dbReference type="SUPFAM" id="SSF50494">
    <property type="entry name" value="Trypsin-like serine proteases"/>
    <property type="match status" value="1"/>
</dbReference>
<dbReference type="InterPro" id="IPR001314">
    <property type="entry name" value="Peptidase_S1A"/>
</dbReference>
<dbReference type="InterPro" id="IPR000742">
    <property type="entry name" value="EGF"/>
</dbReference>
<dbReference type="InterPro" id="IPR016186">
    <property type="entry name" value="C-type_lectin-like/link_sf"/>
</dbReference>
<dbReference type="PANTHER" id="PTHR46393:SF7">
    <property type="entry name" value="COMPLEMENT C2"/>
    <property type="match status" value="1"/>
</dbReference>
<comment type="caution">
    <text evidence="17">The sequence shown here is derived from an EMBL/GenBank/DDBJ whole genome shotgun (WGS) entry which is preliminary data.</text>
</comment>
<dbReference type="InterPro" id="IPR035976">
    <property type="entry name" value="Sushi/SCR/CCP_sf"/>
</dbReference>
<evidence type="ECO:0000256" key="2">
    <source>
        <dbReference type="ARBA" id="ARBA00022525"/>
    </source>
</evidence>
<feature type="domain" description="Sushi" evidence="16">
    <location>
        <begin position="267"/>
        <end position="332"/>
    </location>
</feature>
<dbReference type="InterPro" id="IPR009003">
    <property type="entry name" value="Peptidase_S1_PA"/>
</dbReference>
<accession>A0A8X6TRF1</accession>
<name>A0A8X6TRF1_NEPPI</name>
<reference evidence="17" key="1">
    <citation type="submission" date="2020-08" db="EMBL/GenBank/DDBJ databases">
        <title>Multicomponent nature underlies the extraordinary mechanical properties of spider dragline silk.</title>
        <authorList>
            <person name="Kono N."/>
            <person name="Nakamura H."/>
            <person name="Mori M."/>
            <person name="Yoshida Y."/>
            <person name="Ohtoshi R."/>
            <person name="Malay A.D."/>
            <person name="Moran D.A.P."/>
            <person name="Tomita M."/>
            <person name="Numata K."/>
            <person name="Arakawa K."/>
        </authorList>
    </citation>
    <scope>NUCLEOTIDE SEQUENCE</scope>
</reference>
<dbReference type="PROSITE" id="PS00134">
    <property type="entry name" value="TRYPSIN_HIS"/>
    <property type="match status" value="1"/>
</dbReference>
<dbReference type="InterPro" id="IPR001254">
    <property type="entry name" value="Trypsin_dom"/>
</dbReference>
<evidence type="ECO:0000313" key="18">
    <source>
        <dbReference type="Proteomes" id="UP000887013"/>
    </source>
</evidence>
<dbReference type="Gene3D" id="2.40.10.10">
    <property type="entry name" value="Trypsin-like serine proteases"/>
    <property type="match status" value="2"/>
</dbReference>
<feature type="signal peptide" evidence="13">
    <location>
        <begin position="1"/>
        <end position="19"/>
    </location>
</feature>
<dbReference type="Pfam" id="PF03815">
    <property type="entry name" value="LCCL"/>
    <property type="match status" value="1"/>
</dbReference>
<evidence type="ECO:0000256" key="13">
    <source>
        <dbReference type="SAM" id="SignalP"/>
    </source>
</evidence>
<dbReference type="InterPro" id="IPR016187">
    <property type="entry name" value="CTDL_fold"/>
</dbReference>
<proteinExistence type="predicted"/>
<evidence type="ECO:0000256" key="7">
    <source>
        <dbReference type="ARBA" id="ARBA00022801"/>
    </source>
</evidence>
<dbReference type="Proteomes" id="UP000887013">
    <property type="component" value="Unassembled WGS sequence"/>
</dbReference>
<evidence type="ECO:0000256" key="11">
    <source>
        <dbReference type="PROSITE-ProRule" id="PRU00302"/>
    </source>
</evidence>
<keyword evidence="3 11" id="KW-0768">Sushi</keyword>
<dbReference type="FunFam" id="2.40.10.10:FF:000015">
    <property type="entry name" value="Atrial natriuretic peptide-converting enzyme"/>
    <property type="match status" value="1"/>
</dbReference>
<dbReference type="InterPro" id="IPR036609">
    <property type="entry name" value="LCCL_sf"/>
</dbReference>
<feature type="disulfide bond" evidence="11">
    <location>
        <begin position="617"/>
        <end position="644"/>
    </location>
</feature>
<keyword evidence="6" id="KW-0677">Repeat</keyword>
<keyword evidence="8 12" id="KW-0720">Serine protease</keyword>
<dbReference type="InterPro" id="IPR033116">
    <property type="entry name" value="TRYPSIN_SER"/>
</dbReference>
<feature type="domain" description="LCCL" evidence="15">
    <location>
        <begin position="334"/>
        <end position="430"/>
    </location>
</feature>
<evidence type="ECO:0000256" key="6">
    <source>
        <dbReference type="ARBA" id="ARBA00022737"/>
    </source>
</evidence>
<dbReference type="GO" id="GO:0006508">
    <property type="term" value="P:proteolysis"/>
    <property type="evidence" value="ECO:0007669"/>
    <property type="project" value="UniProtKB-KW"/>
</dbReference>
<dbReference type="Gene3D" id="2.170.130.20">
    <property type="entry name" value="LCCL-like domain"/>
    <property type="match status" value="1"/>
</dbReference>
<dbReference type="PROSITE" id="PS50240">
    <property type="entry name" value="TRYPSIN_DOM"/>
    <property type="match status" value="1"/>
</dbReference>
<dbReference type="InterPro" id="IPR004043">
    <property type="entry name" value="LCCL"/>
</dbReference>
<feature type="chain" id="PRO_5036459220" evidence="13">
    <location>
        <begin position="20"/>
        <end position="1030"/>
    </location>
</feature>
<keyword evidence="7 12" id="KW-0378">Hydrolase</keyword>
<evidence type="ECO:0000313" key="17">
    <source>
        <dbReference type="EMBL" id="GFT38823.1"/>
    </source>
</evidence>
<keyword evidence="4 12" id="KW-0645">Protease</keyword>
<keyword evidence="18" id="KW-1185">Reference proteome</keyword>
<evidence type="ECO:0000256" key="5">
    <source>
        <dbReference type="ARBA" id="ARBA00022729"/>
    </source>
</evidence>
<dbReference type="SMART" id="SM00032">
    <property type="entry name" value="CCP"/>
    <property type="match status" value="5"/>
</dbReference>
<keyword evidence="5 13" id="KW-0732">Signal</keyword>
<feature type="disulfide bond" evidence="11">
    <location>
        <begin position="180"/>
        <end position="207"/>
    </location>
</feature>
<dbReference type="CDD" id="cd00033">
    <property type="entry name" value="CCP"/>
    <property type="match status" value="5"/>
</dbReference>
<dbReference type="InterPro" id="IPR043504">
    <property type="entry name" value="Peptidase_S1_PA_chymotrypsin"/>
</dbReference>
<dbReference type="PROSITE" id="PS50820">
    <property type="entry name" value="LCCL"/>
    <property type="match status" value="1"/>
</dbReference>
<evidence type="ECO:0000256" key="9">
    <source>
        <dbReference type="ARBA" id="ARBA00023157"/>
    </source>
</evidence>
<keyword evidence="9 11" id="KW-1015">Disulfide bond</keyword>
<keyword evidence="10" id="KW-0325">Glycoprotein</keyword>
<dbReference type="PROSITE" id="PS00135">
    <property type="entry name" value="TRYPSIN_SER"/>
    <property type="match status" value="1"/>
</dbReference>
<dbReference type="SUPFAM" id="SSF69848">
    <property type="entry name" value="LCCL domain"/>
    <property type="match status" value="1"/>
</dbReference>
<feature type="domain" description="Sushi" evidence="16">
    <location>
        <begin position="151"/>
        <end position="209"/>
    </location>
</feature>
<gene>
    <name evidence="17" type="ORF">NPIL_238801</name>
</gene>
<keyword evidence="2" id="KW-0964">Secreted</keyword>
<dbReference type="OrthoDB" id="6147874at2759"/>
<evidence type="ECO:0000256" key="1">
    <source>
        <dbReference type="ARBA" id="ARBA00004613"/>
    </source>
</evidence>
<dbReference type="Gene3D" id="3.10.100.10">
    <property type="entry name" value="Mannose-Binding Protein A, subunit A"/>
    <property type="match status" value="1"/>
</dbReference>
<dbReference type="SMART" id="SM00020">
    <property type="entry name" value="Tryp_SPc"/>
    <property type="match status" value="1"/>
</dbReference>